<sequence length="87" mass="9729">MQIPSSKESREPPSTYLIAMPRSTSLASSLHNLSHPPPSRKTSYTTLYTVEPEYQSDSYEQELSLQDSPVNAFRQNPRYYPGGSSGC</sequence>
<protein>
    <submittedName>
        <fullName evidence="2">Uncharacterized protein</fullName>
    </submittedName>
</protein>
<feature type="compositionally biased region" description="Polar residues" evidence="1">
    <location>
        <begin position="57"/>
        <end position="69"/>
    </location>
</feature>
<evidence type="ECO:0000313" key="2">
    <source>
        <dbReference type="EMBL" id="KAJ3554488.1"/>
    </source>
</evidence>
<evidence type="ECO:0000313" key="3">
    <source>
        <dbReference type="Proteomes" id="UP001213000"/>
    </source>
</evidence>
<organism evidence="2 3">
    <name type="scientific">Leucocoprinus birnbaumii</name>
    <dbReference type="NCBI Taxonomy" id="56174"/>
    <lineage>
        <taxon>Eukaryota</taxon>
        <taxon>Fungi</taxon>
        <taxon>Dikarya</taxon>
        <taxon>Basidiomycota</taxon>
        <taxon>Agaricomycotina</taxon>
        <taxon>Agaricomycetes</taxon>
        <taxon>Agaricomycetidae</taxon>
        <taxon>Agaricales</taxon>
        <taxon>Agaricineae</taxon>
        <taxon>Agaricaceae</taxon>
        <taxon>Leucocoprinus</taxon>
    </lineage>
</organism>
<reference evidence="2" key="1">
    <citation type="submission" date="2022-07" db="EMBL/GenBank/DDBJ databases">
        <title>Genome Sequence of Leucocoprinus birnbaumii.</title>
        <authorList>
            <person name="Buettner E."/>
        </authorList>
    </citation>
    <scope>NUCLEOTIDE SEQUENCE</scope>
    <source>
        <strain evidence="2">VT141</strain>
    </source>
</reference>
<feature type="region of interest" description="Disordered" evidence="1">
    <location>
        <begin position="57"/>
        <end position="87"/>
    </location>
</feature>
<dbReference type="EMBL" id="JANIEX010001782">
    <property type="protein sequence ID" value="KAJ3554488.1"/>
    <property type="molecule type" value="Genomic_DNA"/>
</dbReference>
<comment type="caution">
    <text evidence="2">The sequence shown here is derived from an EMBL/GenBank/DDBJ whole genome shotgun (WGS) entry which is preliminary data.</text>
</comment>
<evidence type="ECO:0000256" key="1">
    <source>
        <dbReference type="SAM" id="MobiDB-lite"/>
    </source>
</evidence>
<name>A0AAD5VEN3_9AGAR</name>
<keyword evidence="3" id="KW-1185">Reference proteome</keyword>
<accession>A0AAD5VEN3</accession>
<proteinExistence type="predicted"/>
<dbReference type="AlphaFoldDB" id="A0AAD5VEN3"/>
<gene>
    <name evidence="2" type="ORF">NP233_g12412</name>
</gene>
<dbReference type="Proteomes" id="UP001213000">
    <property type="component" value="Unassembled WGS sequence"/>
</dbReference>